<dbReference type="InterPro" id="IPR008030">
    <property type="entry name" value="NmrA-like"/>
</dbReference>
<dbReference type="GO" id="GO:0009807">
    <property type="term" value="P:lignan biosynthetic process"/>
    <property type="evidence" value="ECO:0007669"/>
    <property type="project" value="UniProtKB-ARBA"/>
</dbReference>
<keyword evidence="1" id="KW-0521">NADP</keyword>
<feature type="non-terminal residue" evidence="4">
    <location>
        <position position="1"/>
    </location>
</feature>
<reference evidence="4 5" key="1">
    <citation type="journal article" date="2018" name="Front. Plant Sci.">
        <title>Red Clover (Trifolium pratense) and Zigzag Clover (T. medium) - A Picture of Genomic Similarities and Differences.</title>
        <authorList>
            <person name="Dluhosova J."/>
            <person name="Istvanek J."/>
            <person name="Nedelnik J."/>
            <person name="Repkova J."/>
        </authorList>
    </citation>
    <scope>NUCLEOTIDE SEQUENCE [LARGE SCALE GENOMIC DNA]</scope>
    <source>
        <strain evidence="5">cv. 10/8</strain>
        <tissue evidence="4">Leaf</tissue>
    </source>
</reference>
<dbReference type="PANTHER" id="PTHR10366">
    <property type="entry name" value="NAD DEPENDENT EPIMERASE/DEHYDRATASE"/>
    <property type="match status" value="1"/>
</dbReference>
<dbReference type="Gene3D" id="3.40.50.720">
    <property type="entry name" value="NAD(P)-binding Rossmann-like Domain"/>
    <property type="match status" value="1"/>
</dbReference>
<keyword evidence="5" id="KW-1185">Reference proteome</keyword>
<dbReference type="Pfam" id="PF05368">
    <property type="entry name" value="NmrA"/>
    <property type="match status" value="1"/>
</dbReference>
<name>A0A392Q9C6_9FABA</name>
<dbReference type="Proteomes" id="UP000265520">
    <property type="component" value="Unassembled WGS sequence"/>
</dbReference>
<evidence type="ECO:0000256" key="2">
    <source>
        <dbReference type="ARBA" id="ARBA00023002"/>
    </source>
</evidence>
<organism evidence="4 5">
    <name type="scientific">Trifolium medium</name>
    <dbReference type="NCBI Taxonomy" id="97028"/>
    <lineage>
        <taxon>Eukaryota</taxon>
        <taxon>Viridiplantae</taxon>
        <taxon>Streptophyta</taxon>
        <taxon>Embryophyta</taxon>
        <taxon>Tracheophyta</taxon>
        <taxon>Spermatophyta</taxon>
        <taxon>Magnoliopsida</taxon>
        <taxon>eudicotyledons</taxon>
        <taxon>Gunneridae</taxon>
        <taxon>Pentapetalae</taxon>
        <taxon>rosids</taxon>
        <taxon>fabids</taxon>
        <taxon>Fabales</taxon>
        <taxon>Fabaceae</taxon>
        <taxon>Papilionoideae</taxon>
        <taxon>50 kb inversion clade</taxon>
        <taxon>NPAAA clade</taxon>
        <taxon>Hologalegina</taxon>
        <taxon>IRL clade</taxon>
        <taxon>Trifolieae</taxon>
        <taxon>Trifolium</taxon>
    </lineage>
</organism>
<evidence type="ECO:0000313" key="5">
    <source>
        <dbReference type="Proteomes" id="UP000265520"/>
    </source>
</evidence>
<comment type="caution">
    <text evidence="4">The sequence shown here is derived from an EMBL/GenBank/DDBJ whole genome shotgun (WGS) entry which is preliminary data.</text>
</comment>
<proteinExistence type="predicted"/>
<dbReference type="AlphaFoldDB" id="A0A392Q9C6"/>
<dbReference type="InterPro" id="IPR050425">
    <property type="entry name" value="NAD(P)_dehydrat-like"/>
</dbReference>
<accession>A0A392Q9C6</accession>
<evidence type="ECO:0000313" key="4">
    <source>
        <dbReference type="EMBL" id="MCI20330.1"/>
    </source>
</evidence>
<dbReference type="GO" id="GO:0016616">
    <property type="term" value="F:oxidoreductase activity, acting on the CH-OH group of donors, NAD or NADP as acceptor"/>
    <property type="evidence" value="ECO:0007669"/>
    <property type="project" value="TreeGrafter"/>
</dbReference>
<evidence type="ECO:0000256" key="1">
    <source>
        <dbReference type="ARBA" id="ARBA00022857"/>
    </source>
</evidence>
<feature type="domain" description="NmrA-like" evidence="3">
    <location>
        <begin position="2"/>
        <end position="69"/>
    </location>
</feature>
<evidence type="ECO:0000259" key="3">
    <source>
        <dbReference type="Pfam" id="PF05368"/>
    </source>
</evidence>
<feature type="non-terminal residue" evidence="4">
    <location>
        <position position="79"/>
    </location>
</feature>
<dbReference type="SUPFAM" id="SSF51735">
    <property type="entry name" value="NAD(P)-binding Rossmann-fold domains"/>
    <property type="match status" value="1"/>
</dbReference>
<dbReference type="InterPro" id="IPR036291">
    <property type="entry name" value="NAD(P)-bd_dom_sf"/>
</dbReference>
<dbReference type="EMBL" id="LXQA010119323">
    <property type="protein sequence ID" value="MCI20330.1"/>
    <property type="molecule type" value="Genomic_DNA"/>
</dbReference>
<protein>
    <submittedName>
        <fullName evidence="4">Cinnamoyl-CoA reductase 1-like</fullName>
    </submittedName>
</protein>
<dbReference type="PANTHER" id="PTHR10366:SF662">
    <property type="entry name" value="CINNAMYL ALCOHOL DEHYDROGENASE"/>
    <property type="match status" value="1"/>
</dbReference>
<sequence>ASWLVKFLLQRGYTVRATVRDLNNPNKVDHLLKLDGAKEKLELFKADLLEEGSFDSVIQGCHGVFHTASPAVFDVDNPQ</sequence>
<keyword evidence="2" id="KW-0560">Oxidoreductase</keyword>